<feature type="compositionally biased region" description="Low complexity" evidence="1">
    <location>
        <begin position="260"/>
        <end position="277"/>
    </location>
</feature>
<dbReference type="PROSITE" id="PS50888">
    <property type="entry name" value="BHLH"/>
    <property type="match status" value="1"/>
</dbReference>
<dbReference type="AlphaFoldDB" id="U6JD79"/>
<dbReference type="InterPro" id="IPR043790">
    <property type="entry name" value="DUF5732"/>
</dbReference>
<dbReference type="Pfam" id="PF00010">
    <property type="entry name" value="HLH"/>
    <property type="match status" value="1"/>
</dbReference>
<evidence type="ECO:0000313" key="7">
    <source>
        <dbReference type="WBParaSite" id="EgrG_000260800"/>
    </source>
</evidence>
<dbReference type="Proteomes" id="UP000492820">
    <property type="component" value="Unassembled WGS sequence"/>
</dbReference>
<gene>
    <name evidence="4 7" type="ORF">EGR_05271</name>
    <name evidence="3" type="ORF">EgrG_000260800</name>
</gene>
<feature type="compositionally biased region" description="Basic and acidic residues" evidence="1">
    <location>
        <begin position="180"/>
        <end position="194"/>
    </location>
</feature>
<evidence type="ECO:0000259" key="2">
    <source>
        <dbReference type="PROSITE" id="PS50888"/>
    </source>
</evidence>
<dbReference type="SUPFAM" id="SSF47459">
    <property type="entry name" value="HLH, helix-loop-helix DNA-binding domain"/>
    <property type="match status" value="1"/>
</dbReference>
<feature type="region of interest" description="Disordered" evidence="1">
    <location>
        <begin position="39"/>
        <end position="66"/>
    </location>
</feature>
<dbReference type="CTD" id="36340986"/>
<dbReference type="OrthoDB" id="6264573at2759"/>
<feature type="domain" description="BHLH" evidence="2">
    <location>
        <begin position="79"/>
        <end position="138"/>
    </location>
</feature>
<dbReference type="Gene3D" id="4.10.280.10">
    <property type="entry name" value="Helix-loop-helix DNA-binding domain"/>
    <property type="match status" value="1"/>
</dbReference>
<protein>
    <submittedName>
        <fullName evidence="3 7">STARP-like antigen</fullName>
    </submittedName>
</protein>
<reference evidence="7" key="4">
    <citation type="submission" date="2020-10" db="UniProtKB">
        <authorList>
            <consortium name="WormBaseParasite"/>
        </authorList>
    </citation>
    <scope>IDENTIFICATION</scope>
</reference>
<dbReference type="GO" id="GO:0046983">
    <property type="term" value="F:protein dimerization activity"/>
    <property type="evidence" value="ECO:0007669"/>
    <property type="project" value="InterPro"/>
</dbReference>
<accession>U6JD79</accession>
<name>U6JD79_ECHGR</name>
<dbReference type="RefSeq" id="XP_024350991.1">
    <property type="nucleotide sequence ID" value="XM_024494520.1"/>
</dbReference>
<dbReference type="OMA" id="PSSFDIW"/>
<dbReference type="WBParaSite" id="EgrG_000260800">
    <property type="protein sequence ID" value="EgrG_000260800"/>
    <property type="gene ID" value="EgrG_000260800"/>
</dbReference>
<evidence type="ECO:0000313" key="5">
    <source>
        <dbReference type="Proteomes" id="UP000019149"/>
    </source>
</evidence>
<evidence type="ECO:0000313" key="3">
    <source>
        <dbReference type="EMBL" id="CDS20389.1"/>
    </source>
</evidence>
<dbReference type="EMBL" id="APAU02000038">
    <property type="protein sequence ID" value="EUB59795.1"/>
    <property type="molecule type" value="Genomic_DNA"/>
</dbReference>
<dbReference type="KEGG" id="egl:EGR_05271"/>
<reference evidence="3" key="3">
    <citation type="submission" date="2014-06" db="EMBL/GenBank/DDBJ databases">
        <authorList>
            <person name="Aslett M."/>
        </authorList>
    </citation>
    <scope>NUCLEOTIDE SEQUENCE</scope>
</reference>
<dbReference type="Proteomes" id="UP000019149">
    <property type="component" value="Unassembled WGS sequence"/>
</dbReference>
<keyword evidence="5" id="KW-1185">Reference proteome</keyword>
<evidence type="ECO:0000256" key="1">
    <source>
        <dbReference type="SAM" id="MobiDB-lite"/>
    </source>
</evidence>
<dbReference type="EMBL" id="LK028580">
    <property type="protein sequence ID" value="CDS20389.1"/>
    <property type="molecule type" value="Genomic_DNA"/>
</dbReference>
<evidence type="ECO:0000313" key="6">
    <source>
        <dbReference type="Proteomes" id="UP000492820"/>
    </source>
</evidence>
<evidence type="ECO:0000313" key="4">
    <source>
        <dbReference type="EMBL" id="EUB59795.1"/>
    </source>
</evidence>
<feature type="region of interest" description="Disordered" evidence="1">
    <location>
        <begin position="153"/>
        <end position="302"/>
    </location>
</feature>
<sequence>MPLQQQGQERPPLQPVYVIPLSGAAAPVEPIAVGPSNTRAITQPSVPSIAPKIDSPSTSSQEMGKKRQPLFPLDDREMKRRVVKQYMERRRRACISDKLSALHSLAVSLVGETPQQQSHQRIEITDILNQCVSVLQSLSEFVKNEPELQAKMHRLKLPSAKESSEEQRRRRQGETSTSKEVMKEEAVEVEKENVMPHASAFTPVGRHRMVTTSTPLEAPPLSSPPPCQQYESLSMTRKRKRESTDSGLNSLASPSTGANSTSSFTSPTPSTSAYFSSRLEETQPLKRSRKPSSFDIWRPYRD</sequence>
<feature type="compositionally biased region" description="Polar residues" evidence="1">
    <location>
        <begin position="245"/>
        <end position="259"/>
    </location>
</feature>
<reference evidence="3 6" key="2">
    <citation type="journal article" date="2013" name="Nature">
        <title>The genomes of four tapeworm species reveal adaptations to parasitism.</title>
        <authorList>
            <person name="Tsai I.J."/>
            <person name="Zarowiecki M."/>
            <person name="Holroyd N."/>
            <person name="Garciarrubio A."/>
            <person name="Sanchez-Flores A."/>
            <person name="Brooks K.L."/>
            <person name="Tracey A."/>
            <person name="Bobes R.J."/>
            <person name="Fragoso G."/>
            <person name="Sciutto E."/>
            <person name="Aslett M."/>
            <person name="Beasley H."/>
            <person name="Bennett H.M."/>
            <person name="Cai J."/>
            <person name="Camicia F."/>
            <person name="Clark R."/>
            <person name="Cucher M."/>
            <person name="De Silva N."/>
            <person name="Day T.A."/>
            <person name="Deplazes P."/>
            <person name="Estrada K."/>
            <person name="Fernandez C."/>
            <person name="Holland P.W."/>
            <person name="Hou J."/>
            <person name="Hu S."/>
            <person name="Huckvale T."/>
            <person name="Hung S.S."/>
            <person name="Kamenetzky L."/>
            <person name="Keane J.A."/>
            <person name="Kiss F."/>
            <person name="Koziol U."/>
            <person name="Lambert O."/>
            <person name="Liu K."/>
            <person name="Luo X."/>
            <person name="Luo Y."/>
            <person name="Macchiaroli N."/>
            <person name="Nichol S."/>
            <person name="Paps J."/>
            <person name="Parkinson J."/>
            <person name="Pouchkina-Stantcheva N."/>
            <person name="Riddiford N."/>
            <person name="Rosenzvit M."/>
            <person name="Salinas G."/>
            <person name="Wasmuth J.D."/>
            <person name="Zamanian M."/>
            <person name="Zheng Y."/>
            <person name="Cai X."/>
            <person name="Soberon X."/>
            <person name="Olson P.D."/>
            <person name="Laclette J.P."/>
            <person name="Brehm K."/>
            <person name="Berriman M."/>
            <person name="Garciarrubio A."/>
            <person name="Bobes R.J."/>
            <person name="Fragoso G."/>
            <person name="Sanchez-Flores A."/>
            <person name="Estrada K."/>
            <person name="Cevallos M.A."/>
            <person name="Morett E."/>
            <person name="Gonzalez V."/>
            <person name="Portillo T."/>
            <person name="Ochoa-Leyva A."/>
            <person name="Jose M.V."/>
            <person name="Sciutto E."/>
            <person name="Landa A."/>
            <person name="Jimenez L."/>
            <person name="Valdes V."/>
            <person name="Carrero J.C."/>
            <person name="Larralde C."/>
            <person name="Morales-Montor J."/>
            <person name="Limon-Lason J."/>
            <person name="Soberon X."/>
            <person name="Laclette J.P."/>
        </authorList>
    </citation>
    <scope>NUCLEOTIDE SEQUENCE [LARGE SCALE GENOMIC DNA]</scope>
</reference>
<dbReference type="GeneID" id="36340986"/>
<feature type="compositionally biased region" description="Pro residues" evidence="1">
    <location>
        <begin position="217"/>
        <end position="227"/>
    </location>
</feature>
<dbReference type="Pfam" id="PF19003">
    <property type="entry name" value="DUF5732"/>
    <property type="match status" value="1"/>
</dbReference>
<dbReference type="InterPro" id="IPR011598">
    <property type="entry name" value="bHLH_dom"/>
</dbReference>
<proteinExistence type="predicted"/>
<dbReference type="InterPro" id="IPR036638">
    <property type="entry name" value="HLH_DNA-bd_sf"/>
</dbReference>
<reference evidence="4 5" key="1">
    <citation type="journal article" date="2013" name="Nat. Genet.">
        <title>The genome of the hydatid tapeworm Echinococcus granulosus.</title>
        <authorList>
            <person name="Zheng H."/>
            <person name="Zhang W."/>
            <person name="Zhang L."/>
            <person name="Zhang Z."/>
            <person name="Li J."/>
            <person name="Lu G."/>
            <person name="Zhu Y."/>
            <person name="Wang Y."/>
            <person name="Huang Y."/>
            <person name="Liu J."/>
            <person name="Kang H."/>
            <person name="Chen J."/>
            <person name="Wang L."/>
            <person name="Chen A."/>
            <person name="Yu S."/>
            <person name="Gao Z."/>
            <person name="Jin L."/>
            <person name="Gu W."/>
            <person name="Wang Z."/>
            <person name="Zhao L."/>
            <person name="Shi B."/>
            <person name="Wen H."/>
            <person name="Lin R."/>
            <person name="Jones M.K."/>
            <person name="Brejova B."/>
            <person name="Vinar T."/>
            <person name="Zhao G."/>
            <person name="McManus D.P."/>
            <person name="Chen Z."/>
            <person name="Zhou Y."/>
            <person name="Wang S."/>
        </authorList>
    </citation>
    <scope>NUCLEOTIDE SEQUENCE [LARGE SCALE GENOMIC DNA]</scope>
</reference>
<organism evidence="4 5">
    <name type="scientific">Echinococcus granulosus</name>
    <name type="common">Hydatid tapeworm</name>
    <dbReference type="NCBI Taxonomy" id="6210"/>
    <lineage>
        <taxon>Eukaryota</taxon>
        <taxon>Metazoa</taxon>
        <taxon>Spiralia</taxon>
        <taxon>Lophotrochozoa</taxon>
        <taxon>Platyhelminthes</taxon>
        <taxon>Cestoda</taxon>
        <taxon>Eucestoda</taxon>
        <taxon>Cyclophyllidea</taxon>
        <taxon>Taeniidae</taxon>
        <taxon>Echinococcus</taxon>
        <taxon>Echinococcus granulosus group</taxon>
    </lineage>
</organism>